<reference evidence="3 4" key="1">
    <citation type="submission" date="2016-08" db="EMBL/GenBank/DDBJ databases">
        <title>A Parts List for Fungal Cellulosomes Revealed by Comparative Genomics.</title>
        <authorList>
            <consortium name="DOE Joint Genome Institute"/>
            <person name="Haitjema C.H."/>
            <person name="Gilmore S.P."/>
            <person name="Henske J.K."/>
            <person name="Solomon K.V."/>
            <person name="De Groot R."/>
            <person name="Kuo A."/>
            <person name="Mondo S.J."/>
            <person name="Salamov A.A."/>
            <person name="Labutti K."/>
            <person name="Zhao Z."/>
            <person name="Chiniquy J."/>
            <person name="Barry K."/>
            <person name="Brewer H.M."/>
            <person name="Purvine S.O."/>
            <person name="Wright A.T."/>
            <person name="Boxma B."/>
            <person name="Van Alen T."/>
            <person name="Hackstein J.H."/>
            <person name="Baker S.E."/>
            <person name="Grigoriev I.V."/>
            <person name="O'Malley M.A."/>
        </authorList>
    </citation>
    <scope>NUCLEOTIDE SEQUENCE [LARGE SCALE GENOMIC DNA]</scope>
    <source>
        <strain evidence="3 4">G1</strain>
    </source>
</reference>
<dbReference type="Proteomes" id="UP000193920">
    <property type="component" value="Unassembled WGS sequence"/>
</dbReference>
<accession>A0A1Y2FV35</accession>
<feature type="signal peptide" evidence="1">
    <location>
        <begin position="1"/>
        <end position="20"/>
    </location>
</feature>
<keyword evidence="4" id="KW-1185">Reference proteome</keyword>
<protein>
    <recommendedName>
        <fullName evidence="2">Agd3 CBM87 domain-containing protein</fullName>
    </recommendedName>
</protein>
<keyword evidence="1" id="KW-0732">Signal</keyword>
<comment type="caution">
    <text evidence="3">The sequence shown here is derived from an EMBL/GenBank/DDBJ whole genome shotgun (WGS) entry which is preliminary data.</text>
</comment>
<feature type="domain" description="Agd3 CBM87" evidence="2">
    <location>
        <begin position="33"/>
        <end position="252"/>
    </location>
</feature>
<dbReference type="EMBL" id="MCOG01000002">
    <property type="protein sequence ID" value="ORY86555.1"/>
    <property type="molecule type" value="Genomic_DNA"/>
</dbReference>
<dbReference type="OrthoDB" id="2135907at2759"/>
<sequence length="303" mass="33599">MRFNFLKNLGLLLLPLATFASNAEVAMVIIEDADKDNYSSAIKTCTDYKIEYDPITIPKDGYKDNIENLFYNNVDGKLQPKYTVLVFPNGRVSYKNGKTWKSAITDEQWLQIEGYARTNDARLVFLNEYPSTATGTKLYKECSGESDCKFDLTHKVIADKNIVLAETVNEVNLVVDKNIYHVPAAIDTNIQGKDNVSIEPVMYFSPAEPDYPENTVAAVTVNKNGAKLIAFYMAFGNWSKESSALNVVWLSWATGKDLKHLNGGSIDSNDALKDAASGDIKSVNLEVIFVGITTFFTIIAALL</sequence>
<evidence type="ECO:0000313" key="4">
    <source>
        <dbReference type="Proteomes" id="UP000193920"/>
    </source>
</evidence>
<evidence type="ECO:0000313" key="3">
    <source>
        <dbReference type="EMBL" id="ORY86555.1"/>
    </source>
</evidence>
<dbReference type="Pfam" id="PF25116">
    <property type="entry name" value="CBM87_Agd3"/>
    <property type="match status" value="1"/>
</dbReference>
<dbReference type="STRING" id="1754190.A0A1Y2FV35"/>
<dbReference type="AlphaFoldDB" id="A0A1Y2FV35"/>
<name>A0A1Y2FV35_9FUNG</name>
<organism evidence="3 4">
    <name type="scientific">Neocallimastix californiae</name>
    <dbReference type="NCBI Taxonomy" id="1754190"/>
    <lineage>
        <taxon>Eukaryota</taxon>
        <taxon>Fungi</taxon>
        <taxon>Fungi incertae sedis</taxon>
        <taxon>Chytridiomycota</taxon>
        <taxon>Chytridiomycota incertae sedis</taxon>
        <taxon>Neocallimastigomycetes</taxon>
        <taxon>Neocallimastigales</taxon>
        <taxon>Neocallimastigaceae</taxon>
        <taxon>Neocallimastix</taxon>
    </lineage>
</organism>
<dbReference type="InterPro" id="IPR056827">
    <property type="entry name" value="CBM87_Agd3"/>
</dbReference>
<proteinExistence type="predicted"/>
<gene>
    <name evidence="3" type="ORF">LY90DRAFT_663203</name>
</gene>
<evidence type="ECO:0000259" key="2">
    <source>
        <dbReference type="Pfam" id="PF25116"/>
    </source>
</evidence>
<evidence type="ECO:0000256" key="1">
    <source>
        <dbReference type="SAM" id="SignalP"/>
    </source>
</evidence>
<feature type="chain" id="PRO_5013254478" description="Agd3 CBM87 domain-containing protein" evidence="1">
    <location>
        <begin position="21"/>
        <end position="303"/>
    </location>
</feature>